<proteinExistence type="inferred from homology"/>
<evidence type="ECO:0000259" key="11">
    <source>
        <dbReference type="PROSITE" id="PS51918"/>
    </source>
</evidence>
<dbReference type="eggNOG" id="COG0535">
    <property type="taxonomic scope" value="Bacteria"/>
</dbReference>
<dbReference type="AlphaFoldDB" id="C6BX29"/>
<name>C6BX29_MARSD</name>
<accession>C6BX29</accession>
<dbReference type="Proteomes" id="UP000002601">
    <property type="component" value="Chromosome"/>
</dbReference>
<evidence type="ECO:0000313" key="12">
    <source>
        <dbReference type="EMBL" id="ACS78509.1"/>
    </source>
</evidence>
<keyword evidence="6" id="KW-0479">Metal-binding</keyword>
<dbReference type="Pfam" id="PF04055">
    <property type="entry name" value="Radical_SAM"/>
    <property type="match status" value="1"/>
</dbReference>
<sequence>MTTSTSHPCFGPSARASVGRIHLPVAPKTFARTRFAPDAKLPAAMLPEDAVAMLDELINSGKKIKVVGITGPGDPLADFETTYKTLKMVREKYPRMNLCLTTLGIGGEKHAEKLAELNISHITVLVDAADSATAEKIYAWIRPSTKNIPLPEASIMLMKEQGATIKAFKNAGLTVKVNTTLYSENIDQIESIAIAVKTLDADIMGLIPFIPERKSEFSAVSDAQIKTARELAAKHIELMEPWLRCGSDMELERPTSSSLPKPSVSRPNVAVASSGGMDIDLHLGHAHKIMIYGPREDGLACLLETREAPEPGGGAARWEKLAEILNDCFVLLCAAAGETPKKILAANGIRTVISEDNVEGTVDVLYGGGKKGKCKK</sequence>
<dbReference type="SUPFAM" id="SSF102114">
    <property type="entry name" value="Radical SAM enzymes"/>
    <property type="match status" value="1"/>
</dbReference>
<evidence type="ECO:0000256" key="3">
    <source>
        <dbReference type="ARBA" id="ARBA00006804"/>
    </source>
</evidence>
<dbReference type="PANTHER" id="PTHR43787:SF13">
    <property type="entry name" value="FEMO COFACTOR BIOSYNTHESIS PROTEIN NIFB"/>
    <property type="match status" value="1"/>
</dbReference>
<gene>
    <name evidence="12" type="ordered locus">Desal_0442</name>
</gene>
<dbReference type="PANTHER" id="PTHR43787">
    <property type="entry name" value="FEMO COFACTOR BIOSYNTHESIS PROTEIN NIFB-RELATED"/>
    <property type="match status" value="1"/>
</dbReference>
<evidence type="ECO:0000256" key="10">
    <source>
        <dbReference type="ARBA" id="ARBA00023239"/>
    </source>
</evidence>
<dbReference type="EMBL" id="CP001649">
    <property type="protein sequence ID" value="ACS78509.1"/>
    <property type="molecule type" value="Genomic_DNA"/>
</dbReference>
<keyword evidence="7" id="KW-0408">Iron</keyword>
<dbReference type="HOGENOM" id="CLU_027639_0_1_7"/>
<evidence type="ECO:0000256" key="4">
    <source>
        <dbReference type="ARBA" id="ARBA00022485"/>
    </source>
</evidence>
<evidence type="ECO:0000256" key="6">
    <source>
        <dbReference type="ARBA" id="ARBA00022723"/>
    </source>
</evidence>
<keyword evidence="8" id="KW-0411">Iron-sulfur</keyword>
<comment type="pathway">
    <text evidence="2">Cofactor biosynthesis; Fe-Mo cofactor biosynthesis.</text>
</comment>
<evidence type="ECO:0000256" key="7">
    <source>
        <dbReference type="ARBA" id="ARBA00023004"/>
    </source>
</evidence>
<comment type="cofactor">
    <cofactor evidence="1">
        <name>[4Fe-4S] cluster</name>
        <dbReference type="ChEBI" id="CHEBI:49883"/>
    </cofactor>
</comment>
<keyword evidence="9" id="KW-0535">Nitrogen fixation</keyword>
<feature type="domain" description="Radical SAM core" evidence="11">
    <location>
        <begin position="1"/>
        <end position="244"/>
    </location>
</feature>
<dbReference type="InterPro" id="IPR007197">
    <property type="entry name" value="rSAM"/>
</dbReference>
<keyword evidence="13" id="KW-1185">Reference proteome</keyword>
<dbReference type="GO" id="GO:0046872">
    <property type="term" value="F:metal ion binding"/>
    <property type="evidence" value="ECO:0007669"/>
    <property type="project" value="UniProtKB-KW"/>
</dbReference>
<dbReference type="STRING" id="526222.Desal_0442"/>
<reference evidence="12 13" key="1">
    <citation type="submission" date="2009-06" db="EMBL/GenBank/DDBJ databases">
        <title>Complete sequence of Desulfovibrio salexigens DSM 2638.</title>
        <authorList>
            <consortium name="US DOE Joint Genome Institute"/>
            <person name="Lucas S."/>
            <person name="Copeland A."/>
            <person name="Lapidus A."/>
            <person name="Glavina del Rio T."/>
            <person name="Tice H."/>
            <person name="Bruce D."/>
            <person name="Goodwin L."/>
            <person name="Pitluck S."/>
            <person name="Munk A.C."/>
            <person name="Brettin T."/>
            <person name="Detter J.C."/>
            <person name="Han C."/>
            <person name="Tapia R."/>
            <person name="Larimer F."/>
            <person name="Land M."/>
            <person name="Hauser L."/>
            <person name="Kyrpides N."/>
            <person name="Anderson I."/>
            <person name="Wall J.D."/>
            <person name="Arkin A.P."/>
            <person name="Dehal P."/>
            <person name="Chivian D."/>
            <person name="Giles B."/>
            <person name="Hazen T.C."/>
        </authorList>
    </citation>
    <scope>NUCLEOTIDE SEQUENCE [LARGE SCALE GENOMIC DNA]</scope>
    <source>
        <strain evidence="13">ATCC 14822 / DSM 2638 / NCIMB 8403 / VKM B-1763</strain>
    </source>
</reference>
<dbReference type="SUPFAM" id="SSF53146">
    <property type="entry name" value="Nitrogenase accessory factor-like"/>
    <property type="match status" value="1"/>
</dbReference>
<organism evidence="12 13">
    <name type="scientific">Maridesulfovibrio salexigens (strain ATCC 14822 / DSM 2638 / NCIMB 8403 / VKM B-1763)</name>
    <name type="common">Desulfovibrio salexigens</name>
    <dbReference type="NCBI Taxonomy" id="526222"/>
    <lineage>
        <taxon>Bacteria</taxon>
        <taxon>Pseudomonadati</taxon>
        <taxon>Thermodesulfobacteriota</taxon>
        <taxon>Desulfovibrionia</taxon>
        <taxon>Desulfovibrionales</taxon>
        <taxon>Desulfovibrionaceae</taxon>
        <taxon>Maridesulfovibrio</taxon>
    </lineage>
</organism>
<evidence type="ECO:0000256" key="2">
    <source>
        <dbReference type="ARBA" id="ARBA00005155"/>
    </source>
</evidence>
<dbReference type="OrthoDB" id="9785734at2"/>
<dbReference type="PROSITE" id="PS51918">
    <property type="entry name" value="RADICAL_SAM"/>
    <property type="match status" value="1"/>
</dbReference>
<dbReference type="InterPro" id="IPR058240">
    <property type="entry name" value="rSAM_sf"/>
</dbReference>
<evidence type="ECO:0000256" key="8">
    <source>
        <dbReference type="ARBA" id="ARBA00023014"/>
    </source>
</evidence>
<comment type="similarity">
    <text evidence="3">Belongs to the radical SAM superfamily. NifB family.</text>
</comment>
<keyword evidence="4" id="KW-0004">4Fe-4S</keyword>
<dbReference type="GO" id="GO:0016829">
    <property type="term" value="F:lyase activity"/>
    <property type="evidence" value="ECO:0007669"/>
    <property type="project" value="UniProtKB-KW"/>
</dbReference>
<dbReference type="InterPro" id="IPR003731">
    <property type="entry name" value="Di-Nase_FeMo-co_biosynth"/>
</dbReference>
<dbReference type="Gene3D" id="3.20.20.70">
    <property type="entry name" value="Aldolase class I"/>
    <property type="match status" value="1"/>
</dbReference>
<keyword evidence="10" id="KW-0456">Lyase</keyword>
<dbReference type="GO" id="GO:0051539">
    <property type="term" value="F:4 iron, 4 sulfur cluster binding"/>
    <property type="evidence" value="ECO:0007669"/>
    <property type="project" value="UniProtKB-KW"/>
</dbReference>
<evidence type="ECO:0000256" key="5">
    <source>
        <dbReference type="ARBA" id="ARBA00022691"/>
    </source>
</evidence>
<dbReference type="InterPro" id="IPR036105">
    <property type="entry name" value="DiNase_FeMo-co_biosyn_sf"/>
</dbReference>
<dbReference type="Gene3D" id="3.30.420.130">
    <property type="entry name" value="Dinitrogenase iron-molybdenum cofactor biosynthesis domain"/>
    <property type="match status" value="1"/>
</dbReference>
<dbReference type="KEGG" id="dsa:Desal_0442"/>
<dbReference type="RefSeq" id="WP_015850328.1">
    <property type="nucleotide sequence ID" value="NC_012881.1"/>
</dbReference>
<keyword evidence="5" id="KW-0949">S-adenosyl-L-methionine</keyword>
<dbReference type="InterPro" id="IPR013785">
    <property type="entry name" value="Aldolase_TIM"/>
</dbReference>
<evidence type="ECO:0000313" key="13">
    <source>
        <dbReference type="Proteomes" id="UP000002601"/>
    </source>
</evidence>
<protein>
    <submittedName>
        <fullName evidence="12">Dinitrogenase iron-molybdenum cofactor biosynthesis protein</fullName>
    </submittedName>
</protein>
<dbReference type="Pfam" id="PF02579">
    <property type="entry name" value="Nitro_FeMo-Co"/>
    <property type="match status" value="1"/>
</dbReference>
<dbReference type="UniPathway" id="UPA00782"/>
<evidence type="ECO:0000256" key="9">
    <source>
        <dbReference type="ARBA" id="ARBA00023231"/>
    </source>
</evidence>
<evidence type="ECO:0000256" key="1">
    <source>
        <dbReference type="ARBA" id="ARBA00001966"/>
    </source>
</evidence>